<proteinExistence type="predicted"/>
<feature type="region of interest" description="Disordered" evidence="1">
    <location>
        <begin position="1"/>
        <end position="47"/>
    </location>
</feature>
<feature type="compositionally biased region" description="Basic and acidic residues" evidence="1">
    <location>
        <begin position="22"/>
        <end position="35"/>
    </location>
</feature>
<accession>A0A8S9MWE0</accession>
<dbReference type="AlphaFoldDB" id="A0A8S9MWE0"/>
<feature type="region of interest" description="Disordered" evidence="1">
    <location>
        <begin position="96"/>
        <end position="129"/>
    </location>
</feature>
<name>A0A8S9MWE0_BRACR</name>
<dbReference type="EMBL" id="QGKX02002183">
    <property type="protein sequence ID" value="KAF3485217.1"/>
    <property type="molecule type" value="Genomic_DNA"/>
</dbReference>
<evidence type="ECO:0000313" key="3">
    <source>
        <dbReference type="Proteomes" id="UP000712600"/>
    </source>
</evidence>
<feature type="compositionally biased region" description="Polar residues" evidence="1">
    <location>
        <begin position="118"/>
        <end position="128"/>
    </location>
</feature>
<evidence type="ECO:0000256" key="1">
    <source>
        <dbReference type="SAM" id="MobiDB-lite"/>
    </source>
</evidence>
<dbReference type="Proteomes" id="UP000712600">
    <property type="component" value="Unassembled WGS sequence"/>
</dbReference>
<reference evidence="2" key="1">
    <citation type="submission" date="2019-12" db="EMBL/GenBank/DDBJ databases">
        <title>Genome sequencing and annotation of Brassica cretica.</title>
        <authorList>
            <person name="Studholme D.J."/>
            <person name="Sarris P."/>
        </authorList>
    </citation>
    <scope>NUCLEOTIDE SEQUENCE</scope>
    <source>
        <strain evidence="2">PFS-109/04</strain>
        <tissue evidence="2">Leaf</tissue>
    </source>
</reference>
<organism evidence="2 3">
    <name type="scientific">Brassica cretica</name>
    <name type="common">Mustard</name>
    <dbReference type="NCBI Taxonomy" id="69181"/>
    <lineage>
        <taxon>Eukaryota</taxon>
        <taxon>Viridiplantae</taxon>
        <taxon>Streptophyta</taxon>
        <taxon>Embryophyta</taxon>
        <taxon>Tracheophyta</taxon>
        <taxon>Spermatophyta</taxon>
        <taxon>Magnoliopsida</taxon>
        <taxon>eudicotyledons</taxon>
        <taxon>Gunneridae</taxon>
        <taxon>Pentapetalae</taxon>
        <taxon>rosids</taxon>
        <taxon>malvids</taxon>
        <taxon>Brassicales</taxon>
        <taxon>Brassicaceae</taxon>
        <taxon>Brassiceae</taxon>
        <taxon>Brassica</taxon>
    </lineage>
</organism>
<gene>
    <name evidence="2" type="ORF">F2Q69_00052136</name>
</gene>
<comment type="caution">
    <text evidence="2">The sequence shown here is derived from an EMBL/GenBank/DDBJ whole genome shotgun (WGS) entry which is preliminary data.</text>
</comment>
<protein>
    <submittedName>
        <fullName evidence="2">Uncharacterized protein</fullName>
    </submittedName>
</protein>
<sequence length="334" mass="36761">MFGGGLSAADLARKRPEKKHKDKEAKDKKERDSHVDSPVGDSGDVYEPTHIANLVGRTVSQLIDDVVVKQGAKLEEQLAKTIGVDPKPAGDCTFTGPPLQPTNISRGVGQKAIPTEPSDAQASDSPQQVKPAFVQPQVDKVINMMISEIEGLTELEEVVPPDDTTNLPLCREADEDHDRNIEDAANTQMDIESSSPLGGQNNSTHEQLSPVREKLSQCENEVNHRNSRDEVQRTELIPETVPALVANDDIGETRVFTVGNGLSVTTDELNDIVDRTKQMPPKVMDALMHYIALDTKRKRIHSSKITIYDTNFPALLMKQHARLVNTAAKDRSRL</sequence>
<evidence type="ECO:0000313" key="2">
    <source>
        <dbReference type="EMBL" id="KAF3485217.1"/>
    </source>
</evidence>